<gene>
    <name evidence="2" type="ORF">HETIRDRAFT_453511</name>
</gene>
<sequence length="137" mass="15200">MSSSRFRASIDAFRLSPAPSAQRFKYSRVAQRRIDGCSALEDQRRLGRACARICARVEYEYELRTFSGRRDAHPWALGRAERHAPGRLATGRKPSGTAVARPAQTSASTNPLETPPRKDNTHAPPRAADAKRKQVAD</sequence>
<feature type="compositionally biased region" description="Polar residues" evidence="1">
    <location>
        <begin position="103"/>
        <end position="112"/>
    </location>
</feature>
<dbReference type="InParanoid" id="W4JZS5"/>
<dbReference type="GeneID" id="20676394"/>
<evidence type="ECO:0000256" key="1">
    <source>
        <dbReference type="SAM" id="MobiDB-lite"/>
    </source>
</evidence>
<reference evidence="2 3" key="1">
    <citation type="journal article" date="2012" name="New Phytol.">
        <title>Insight into trade-off between wood decay and parasitism from the genome of a fungal forest pathogen.</title>
        <authorList>
            <person name="Olson A."/>
            <person name="Aerts A."/>
            <person name="Asiegbu F."/>
            <person name="Belbahri L."/>
            <person name="Bouzid O."/>
            <person name="Broberg A."/>
            <person name="Canback B."/>
            <person name="Coutinho P.M."/>
            <person name="Cullen D."/>
            <person name="Dalman K."/>
            <person name="Deflorio G."/>
            <person name="van Diepen L.T."/>
            <person name="Dunand C."/>
            <person name="Duplessis S."/>
            <person name="Durling M."/>
            <person name="Gonthier P."/>
            <person name="Grimwood J."/>
            <person name="Fossdal C.G."/>
            <person name="Hansson D."/>
            <person name="Henrissat B."/>
            <person name="Hietala A."/>
            <person name="Himmelstrand K."/>
            <person name="Hoffmeister D."/>
            <person name="Hogberg N."/>
            <person name="James T.Y."/>
            <person name="Karlsson M."/>
            <person name="Kohler A."/>
            <person name="Kues U."/>
            <person name="Lee Y.H."/>
            <person name="Lin Y.C."/>
            <person name="Lind M."/>
            <person name="Lindquist E."/>
            <person name="Lombard V."/>
            <person name="Lucas S."/>
            <person name="Lunden K."/>
            <person name="Morin E."/>
            <person name="Murat C."/>
            <person name="Park J."/>
            <person name="Raffaello T."/>
            <person name="Rouze P."/>
            <person name="Salamov A."/>
            <person name="Schmutz J."/>
            <person name="Solheim H."/>
            <person name="Stahlberg J."/>
            <person name="Velez H."/>
            <person name="de Vries R.P."/>
            <person name="Wiebenga A."/>
            <person name="Woodward S."/>
            <person name="Yakovlev I."/>
            <person name="Garbelotto M."/>
            <person name="Martin F."/>
            <person name="Grigoriev I.V."/>
            <person name="Stenlid J."/>
        </authorList>
    </citation>
    <scope>NUCLEOTIDE SEQUENCE [LARGE SCALE GENOMIC DNA]</scope>
    <source>
        <strain evidence="2 3">TC 32-1</strain>
    </source>
</reference>
<evidence type="ECO:0000313" key="2">
    <source>
        <dbReference type="EMBL" id="ETW78979.1"/>
    </source>
</evidence>
<proteinExistence type="predicted"/>
<keyword evidence="3" id="KW-1185">Reference proteome</keyword>
<feature type="compositionally biased region" description="Basic and acidic residues" evidence="1">
    <location>
        <begin position="72"/>
        <end position="84"/>
    </location>
</feature>
<dbReference type="HOGENOM" id="CLU_1865385_0_0_1"/>
<name>W4JZS5_HETIT</name>
<dbReference type="EMBL" id="KI925461">
    <property type="protein sequence ID" value="ETW78979.1"/>
    <property type="molecule type" value="Genomic_DNA"/>
</dbReference>
<dbReference type="KEGG" id="hir:HETIRDRAFT_453511"/>
<dbReference type="RefSeq" id="XP_009549261.1">
    <property type="nucleotide sequence ID" value="XM_009550966.1"/>
</dbReference>
<feature type="compositionally biased region" description="Basic and acidic residues" evidence="1">
    <location>
        <begin position="128"/>
        <end position="137"/>
    </location>
</feature>
<accession>W4JZS5</accession>
<protein>
    <submittedName>
        <fullName evidence="2">Uncharacterized protein</fullName>
    </submittedName>
</protein>
<evidence type="ECO:0000313" key="3">
    <source>
        <dbReference type="Proteomes" id="UP000030671"/>
    </source>
</evidence>
<dbReference type="Proteomes" id="UP000030671">
    <property type="component" value="Unassembled WGS sequence"/>
</dbReference>
<feature type="region of interest" description="Disordered" evidence="1">
    <location>
        <begin position="72"/>
        <end position="137"/>
    </location>
</feature>
<dbReference type="AlphaFoldDB" id="W4JZS5"/>
<organism evidence="2 3">
    <name type="scientific">Heterobasidion irregulare (strain TC 32-1)</name>
    <dbReference type="NCBI Taxonomy" id="747525"/>
    <lineage>
        <taxon>Eukaryota</taxon>
        <taxon>Fungi</taxon>
        <taxon>Dikarya</taxon>
        <taxon>Basidiomycota</taxon>
        <taxon>Agaricomycotina</taxon>
        <taxon>Agaricomycetes</taxon>
        <taxon>Russulales</taxon>
        <taxon>Bondarzewiaceae</taxon>
        <taxon>Heterobasidion</taxon>
        <taxon>Heterobasidion annosum species complex</taxon>
    </lineage>
</organism>